<dbReference type="Proteomes" id="UP001526426">
    <property type="component" value="Unassembled WGS sequence"/>
</dbReference>
<evidence type="ECO:0000259" key="3">
    <source>
        <dbReference type="SMART" id="SM00460"/>
    </source>
</evidence>
<accession>A0ABT3L2U5</accession>
<feature type="transmembrane region" description="Helical" evidence="2">
    <location>
        <begin position="133"/>
        <end position="150"/>
    </location>
</feature>
<evidence type="ECO:0000256" key="1">
    <source>
        <dbReference type="SAM" id="MobiDB-lite"/>
    </source>
</evidence>
<protein>
    <submittedName>
        <fullName evidence="4">DUF3488 and DUF4129 domain-containing transglutaminase family protein</fullName>
    </submittedName>
</protein>
<reference evidence="4 5" key="1">
    <citation type="submission" date="2021-08" db="EMBL/GenBank/DDBJ databases">
        <title>Draft genome sequence of Spirulina subsalsa with high tolerance to salinity and hype-accumulation of phycocyanin.</title>
        <authorList>
            <person name="Pei H."/>
            <person name="Jiang L."/>
        </authorList>
    </citation>
    <scope>NUCLEOTIDE SEQUENCE [LARGE SCALE GENOMIC DNA]</scope>
    <source>
        <strain evidence="4 5">FACHB-351</strain>
    </source>
</reference>
<evidence type="ECO:0000256" key="2">
    <source>
        <dbReference type="SAM" id="Phobius"/>
    </source>
</evidence>
<feature type="transmembrane region" description="Helical" evidence="2">
    <location>
        <begin position="84"/>
        <end position="103"/>
    </location>
</feature>
<dbReference type="InterPro" id="IPR038765">
    <property type="entry name" value="Papain-like_cys_pep_sf"/>
</dbReference>
<organism evidence="4 5">
    <name type="scientific">Spirulina subsalsa FACHB-351</name>
    <dbReference type="NCBI Taxonomy" id="234711"/>
    <lineage>
        <taxon>Bacteria</taxon>
        <taxon>Bacillati</taxon>
        <taxon>Cyanobacteriota</taxon>
        <taxon>Cyanophyceae</taxon>
        <taxon>Spirulinales</taxon>
        <taxon>Spirulinaceae</taxon>
        <taxon>Spirulina</taxon>
    </lineage>
</organism>
<evidence type="ECO:0000313" key="5">
    <source>
        <dbReference type="Proteomes" id="UP001526426"/>
    </source>
</evidence>
<dbReference type="InterPro" id="IPR021878">
    <property type="entry name" value="TgpA_N"/>
</dbReference>
<feature type="transmembrane region" description="Helical" evidence="2">
    <location>
        <begin position="648"/>
        <end position="668"/>
    </location>
</feature>
<dbReference type="SUPFAM" id="SSF54001">
    <property type="entry name" value="Cysteine proteinases"/>
    <property type="match status" value="1"/>
</dbReference>
<dbReference type="Gene3D" id="3.10.620.30">
    <property type="match status" value="1"/>
</dbReference>
<feature type="transmembrane region" description="Helical" evidence="2">
    <location>
        <begin position="155"/>
        <end position="173"/>
    </location>
</feature>
<keyword evidence="2" id="KW-1133">Transmembrane helix</keyword>
<proteinExistence type="predicted"/>
<evidence type="ECO:0000313" key="4">
    <source>
        <dbReference type="EMBL" id="MCW6035777.1"/>
    </source>
</evidence>
<dbReference type="InterPro" id="IPR025403">
    <property type="entry name" value="TgpA-like_C"/>
</dbReference>
<comment type="caution">
    <text evidence="4">The sequence shown here is derived from an EMBL/GenBank/DDBJ whole genome shotgun (WGS) entry which is preliminary data.</text>
</comment>
<dbReference type="PANTHER" id="PTHR42736:SF1">
    <property type="entry name" value="PROTEIN-GLUTAMINE GAMMA-GLUTAMYLTRANSFERASE"/>
    <property type="match status" value="1"/>
</dbReference>
<dbReference type="SMART" id="SM00460">
    <property type="entry name" value="TGc"/>
    <property type="match status" value="1"/>
</dbReference>
<dbReference type="InterPro" id="IPR052901">
    <property type="entry name" value="Bact_TGase-like"/>
</dbReference>
<dbReference type="EMBL" id="JAIHOM010000020">
    <property type="protein sequence ID" value="MCW6035777.1"/>
    <property type="molecule type" value="Genomic_DNA"/>
</dbReference>
<keyword evidence="2" id="KW-0812">Transmembrane</keyword>
<dbReference type="Pfam" id="PF13559">
    <property type="entry name" value="DUF4129"/>
    <property type="match status" value="1"/>
</dbReference>
<keyword evidence="5" id="KW-1185">Reference proteome</keyword>
<name>A0ABT3L2U5_9CYAN</name>
<feature type="compositionally biased region" description="Gly residues" evidence="1">
    <location>
        <begin position="272"/>
        <end position="285"/>
    </location>
</feature>
<feature type="domain" description="Transglutaminase-like" evidence="3">
    <location>
        <begin position="513"/>
        <end position="584"/>
    </location>
</feature>
<keyword evidence="2" id="KW-0472">Membrane</keyword>
<feature type="transmembrane region" description="Helical" evidence="2">
    <location>
        <begin position="617"/>
        <end position="642"/>
    </location>
</feature>
<dbReference type="PANTHER" id="PTHR42736">
    <property type="entry name" value="PROTEIN-GLUTAMINE GAMMA-GLUTAMYLTRANSFERASE"/>
    <property type="match status" value="1"/>
</dbReference>
<dbReference type="Pfam" id="PF11992">
    <property type="entry name" value="TgpA_N"/>
    <property type="match status" value="1"/>
</dbReference>
<dbReference type="RefSeq" id="WP_265263491.1">
    <property type="nucleotide sequence ID" value="NZ_JAIHOM010000020.1"/>
</dbReference>
<feature type="transmembrane region" description="Helical" evidence="2">
    <location>
        <begin position="209"/>
        <end position="227"/>
    </location>
</feature>
<feature type="region of interest" description="Disordered" evidence="1">
    <location>
        <begin position="262"/>
        <end position="285"/>
    </location>
</feature>
<gene>
    <name evidence="4" type="ORF">K4A83_05750</name>
</gene>
<sequence length="774" mass="86693">MNNPPFRKIPLLNSLWERLENLPRPKTEESIPLRITVQLLVFLGIIATDLAAGTAMSVWAIPLSAIGGFVAWQRRKKRNIALKFIIALGMLLALVFFFGNLFANLNDTRLVLAELLIQLQVLHSFDLPRRQDLGYSMVIGLILLGVAATLSETLAFAPMILIFLALALPLLVLDYRSRLGFDQTPARPKGQPQPSSRRRSYSPLSFKQLGVFFLVILALGLGIFALFPRFPGYQLQTLPVTQSVDLENQRFNNRNRGIFTPGVRFGEDDQGGPDGTGGDGELTGDGSGQYYGFNSVMDQSPLEGEGAPFSPRVVLRVRSQAPGFWRVLGFDRYTGKGWEISRDEQLLRVDRPPWTYRFFLSAPPTQGETKPVIQTFTVVSPLPNLIPALTYPREIYFPTPEVGLDPEGAIRAPTYLGENLTYTVISDVPVRNRTALRMASTEYPESIRQFYLDVPPEIRERLGQEAQRLLATSPQPITDAYEKALYLAQALKQRYTIQEDFTLGENQDLVETFLAAGGGYPDHFATVLAMLLRSIDIPARVSAGFSPGQFNPFTGFYIVRNTDAHTMTEVYFGNLGWFNFDPMPGHPLIPPSVEEVETFGVLQQIWQWVAGWLPSPVLNFLSIVWVTVIIGLARFLGGLWLWVSGSVIGLLTGLISAIALIFVGWLGWNGLQGWGQQWRLTKLPPVERTYEQMLLFLRGKGHPKHPAQTPLEYAQLARQEYPPIVAEYIENITQAYIRWRYGGESPDVGQLQQQLQRLTKCCGIPLPPWQGGDE</sequence>
<dbReference type="Pfam" id="PF01841">
    <property type="entry name" value="Transglut_core"/>
    <property type="match status" value="1"/>
</dbReference>
<dbReference type="InterPro" id="IPR002931">
    <property type="entry name" value="Transglutaminase-like"/>
</dbReference>